<dbReference type="NCBIfam" id="TIGR00521">
    <property type="entry name" value="coaBC_dfp"/>
    <property type="match status" value="1"/>
</dbReference>
<comment type="cofactor">
    <cofactor evidence="3">
        <name>FMN</name>
        <dbReference type="ChEBI" id="CHEBI:58210"/>
    </cofactor>
    <text evidence="3">Binds 1 FMN per subunit.</text>
</comment>
<dbReference type="GO" id="GO:0010181">
    <property type="term" value="F:FMN binding"/>
    <property type="evidence" value="ECO:0007669"/>
    <property type="project" value="UniProtKB-UniRule"/>
</dbReference>
<feature type="binding site" evidence="3">
    <location>
        <position position="341"/>
    </location>
    <ligand>
        <name>CTP</name>
        <dbReference type="ChEBI" id="CHEBI:37563"/>
    </ligand>
</feature>
<feature type="domain" description="DNA/pantothenate metabolism flavoprotein C-terminal" evidence="6">
    <location>
        <begin position="185"/>
        <end position="393"/>
    </location>
</feature>
<dbReference type="GO" id="GO:0004633">
    <property type="term" value="F:phosphopantothenoylcysteine decarboxylase activity"/>
    <property type="evidence" value="ECO:0007669"/>
    <property type="project" value="UniProtKB-UniRule"/>
</dbReference>
<dbReference type="EC" id="6.3.2.5" evidence="3"/>
<dbReference type="EC" id="4.1.1.36" evidence="3"/>
<dbReference type="InterPro" id="IPR005252">
    <property type="entry name" value="CoaBC"/>
</dbReference>
<comment type="pathway">
    <text evidence="3 4">Cofactor biosynthesis; coenzyme A biosynthesis; CoA from (R)-pantothenate: step 3/5.</text>
</comment>
<dbReference type="GO" id="GO:0004632">
    <property type="term" value="F:phosphopantothenate--cysteine ligase activity"/>
    <property type="evidence" value="ECO:0007669"/>
    <property type="project" value="UniProtKB-UniRule"/>
</dbReference>
<dbReference type="RefSeq" id="WP_191141567.1">
    <property type="nucleotide sequence ID" value="NZ_JACXAH010000003.1"/>
</dbReference>
<comment type="function">
    <text evidence="3">Catalyzes two sequential steps in the biosynthesis of coenzyme A. In the first step cysteine is conjugated to 4'-phosphopantothenate to form 4-phosphopantothenoylcysteine. In the second step the latter compound is decarboxylated to form 4'-phosphopantotheine.</text>
</comment>
<evidence type="ECO:0000259" key="6">
    <source>
        <dbReference type="Pfam" id="PF04127"/>
    </source>
</evidence>
<proteinExistence type="inferred from homology"/>
<keyword evidence="3 4" id="KW-0436">Ligase</keyword>
<dbReference type="Gene3D" id="3.40.50.1950">
    <property type="entry name" value="Flavin prenyltransferase-like"/>
    <property type="match status" value="1"/>
</dbReference>
<dbReference type="Proteomes" id="UP000661691">
    <property type="component" value="Unassembled WGS sequence"/>
</dbReference>
<keyword evidence="3" id="KW-0460">Magnesium</keyword>
<evidence type="ECO:0000313" key="7">
    <source>
        <dbReference type="EMBL" id="MBD1371372.1"/>
    </source>
</evidence>
<keyword evidence="8" id="KW-1185">Reference proteome</keyword>
<dbReference type="GO" id="GO:0071513">
    <property type="term" value="C:phosphopantothenoylcysteine decarboxylase complex"/>
    <property type="evidence" value="ECO:0007669"/>
    <property type="project" value="TreeGrafter"/>
</dbReference>
<evidence type="ECO:0000259" key="5">
    <source>
        <dbReference type="Pfam" id="PF02441"/>
    </source>
</evidence>
<evidence type="ECO:0000256" key="1">
    <source>
        <dbReference type="ARBA" id="ARBA00022793"/>
    </source>
</evidence>
<feature type="region of interest" description="Phosphopantothenate--cysteine ligase" evidence="3">
    <location>
        <begin position="190"/>
        <end position="399"/>
    </location>
</feature>
<dbReference type="SUPFAM" id="SSF52507">
    <property type="entry name" value="Homo-oligomeric flavin-containing Cys decarboxylases, HFCD"/>
    <property type="match status" value="1"/>
</dbReference>
<protein>
    <recommendedName>
        <fullName evidence="3">Coenzyme A biosynthesis bifunctional protein CoaBC</fullName>
    </recommendedName>
    <alternativeName>
        <fullName evidence="3">DNA/pantothenate metabolism flavoprotein</fullName>
    </alternativeName>
    <alternativeName>
        <fullName evidence="3">Phosphopantothenoylcysteine synthetase/decarboxylase</fullName>
        <shortName evidence="3">PPCS-PPCDC</shortName>
    </alternativeName>
    <domain>
        <recommendedName>
            <fullName evidence="3">Phosphopantothenoylcysteine decarboxylase</fullName>
            <shortName evidence="3">PPC decarboxylase</shortName>
            <shortName evidence="3">PPC-DC</shortName>
            <ecNumber evidence="3">4.1.1.36</ecNumber>
        </recommendedName>
        <alternativeName>
            <fullName evidence="3">CoaC</fullName>
        </alternativeName>
    </domain>
    <domain>
        <recommendedName>
            <fullName evidence="3">Phosphopantothenate--cysteine ligase</fullName>
            <ecNumber evidence="3">6.3.2.5</ecNumber>
        </recommendedName>
        <alternativeName>
            <fullName evidence="3">CoaB</fullName>
        </alternativeName>
        <alternativeName>
            <fullName evidence="3">Phosphopantothenoylcysteine synthetase</fullName>
            <shortName evidence="3">PPC synthetase</shortName>
            <shortName evidence="3">PPC-S</shortName>
        </alternativeName>
    </domain>
</protein>
<feature type="binding site" evidence="3">
    <location>
        <position position="337"/>
    </location>
    <ligand>
        <name>CTP</name>
        <dbReference type="ChEBI" id="CHEBI:37563"/>
    </ligand>
</feature>
<keyword evidence="1 3" id="KW-0210">Decarboxylase</keyword>
<keyword evidence="3 4" id="KW-0288">FMN</keyword>
<dbReference type="PANTHER" id="PTHR14359">
    <property type="entry name" value="HOMO-OLIGOMERIC FLAVIN CONTAINING CYS DECARBOXYLASE FAMILY"/>
    <property type="match status" value="1"/>
</dbReference>
<dbReference type="Gene3D" id="3.40.50.10300">
    <property type="entry name" value="CoaB-like"/>
    <property type="match status" value="1"/>
</dbReference>
<comment type="caution">
    <text evidence="7">The sequence shown here is derived from an EMBL/GenBank/DDBJ whole genome shotgun (WGS) entry which is preliminary data.</text>
</comment>
<keyword evidence="3" id="KW-0511">Multifunctional enzyme</keyword>
<dbReference type="AlphaFoldDB" id="A0A926RTH8"/>
<evidence type="ECO:0000256" key="4">
    <source>
        <dbReference type="RuleBase" id="RU364078"/>
    </source>
</evidence>
<dbReference type="PANTHER" id="PTHR14359:SF6">
    <property type="entry name" value="PHOSPHOPANTOTHENOYLCYSTEINE DECARBOXYLASE"/>
    <property type="match status" value="1"/>
</dbReference>
<keyword evidence="2 3" id="KW-0456">Lyase</keyword>
<dbReference type="InterPro" id="IPR036551">
    <property type="entry name" value="Flavin_trans-like"/>
</dbReference>
<dbReference type="Pfam" id="PF04127">
    <property type="entry name" value="DFP"/>
    <property type="match status" value="1"/>
</dbReference>
<dbReference type="SUPFAM" id="SSF102645">
    <property type="entry name" value="CoaB-like"/>
    <property type="match status" value="1"/>
</dbReference>
<keyword evidence="3" id="KW-0479">Metal-binding</keyword>
<accession>A0A926RTH8</accession>
<dbReference type="Pfam" id="PF02441">
    <property type="entry name" value="Flavoprotein"/>
    <property type="match status" value="1"/>
</dbReference>
<dbReference type="InterPro" id="IPR035929">
    <property type="entry name" value="CoaB-like_sf"/>
</dbReference>
<comment type="similarity">
    <text evidence="3 4">In the C-terminal section; belongs to the PPC synthetase family.</text>
</comment>
<comment type="cofactor">
    <cofactor evidence="3">
        <name>Mg(2+)</name>
        <dbReference type="ChEBI" id="CHEBI:18420"/>
    </cofactor>
</comment>
<comment type="pathway">
    <text evidence="3 4">Cofactor biosynthesis; coenzyme A biosynthesis; CoA from (R)-pantothenate: step 2/5.</text>
</comment>
<evidence type="ECO:0000313" key="8">
    <source>
        <dbReference type="Proteomes" id="UP000661691"/>
    </source>
</evidence>
<feature type="binding site" evidence="3">
    <location>
        <position position="323"/>
    </location>
    <ligand>
        <name>CTP</name>
        <dbReference type="ChEBI" id="CHEBI:37563"/>
    </ligand>
</feature>
<evidence type="ECO:0000256" key="2">
    <source>
        <dbReference type="ARBA" id="ARBA00023239"/>
    </source>
</evidence>
<sequence>MMRGKRIVLGISGGIAAYKAATLASQLTQAGADVRVIMTQSATKFITPLTLQILSKHEVAIDTFDEKDPEVVSHIDIADHADLVVIAPATANVIAKLAHGIADDMLSTTCLATTAPVMIAPAMNVHMYDHPTVRQNMEQLQGLGIHFIEPGSGPLACGYVGKGRMAEPEEIMAYIASFFMKKQPLRGKKVLITAGPTIEPVDPVRFFSNHSSGKMGYAIAEVAAEAGAEVTIISGPVPLQTPAGVERFSIQTAEEMKEEVLKRLADSDIIIKAAAVADYRPKVVQTQKIKKNDHELTLTLEKTTDIAAEVGKRKKANQIFVGFAAETNDVEKHAIDKLKRKGMDLIVANDVTLEGAGFGTDTNIVTLYDANGCVKQLPQMTKQKVATELIAVIGERLHD</sequence>
<feature type="region of interest" description="Phosphopantothenoylcysteine decarboxylase" evidence="3">
    <location>
        <begin position="1"/>
        <end position="189"/>
    </location>
</feature>
<feature type="domain" description="Flavoprotein" evidence="5">
    <location>
        <begin position="5"/>
        <end position="176"/>
    </location>
</feature>
<comment type="catalytic activity">
    <reaction evidence="3 4">
        <text>N-[(R)-4-phosphopantothenoyl]-L-cysteine + H(+) = (R)-4'-phosphopantetheine + CO2</text>
        <dbReference type="Rhea" id="RHEA:16793"/>
        <dbReference type="ChEBI" id="CHEBI:15378"/>
        <dbReference type="ChEBI" id="CHEBI:16526"/>
        <dbReference type="ChEBI" id="CHEBI:59458"/>
        <dbReference type="ChEBI" id="CHEBI:61723"/>
        <dbReference type="EC" id="4.1.1.36"/>
    </reaction>
</comment>
<reference evidence="7" key="1">
    <citation type="submission" date="2020-09" db="EMBL/GenBank/DDBJ databases">
        <title>A novel bacterium of genus Hazenella, isolated from South China Sea.</title>
        <authorList>
            <person name="Huang H."/>
            <person name="Mo K."/>
            <person name="Hu Y."/>
        </authorList>
    </citation>
    <scope>NUCLEOTIDE SEQUENCE</scope>
    <source>
        <strain evidence="7">IB182357</strain>
    </source>
</reference>
<dbReference type="InterPro" id="IPR007085">
    <property type="entry name" value="DNA/pantothenate-metab_flavo_C"/>
</dbReference>
<dbReference type="GO" id="GO:0015937">
    <property type="term" value="P:coenzyme A biosynthetic process"/>
    <property type="evidence" value="ECO:0007669"/>
    <property type="project" value="UniProtKB-UniRule"/>
</dbReference>
<organism evidence="7 8">
    <name type="scientific">Polycladospora coralii</name>
    <dbReference type="NCBI Taxonomy" id="2771432"/>
    <lineage>
        <taxon>Bacteria</taxon>
        <taxon>Bacillati</taxon>
        <taxon>Bacillota</taxon>
        <taxon>Bacilli</taxon>
        <taxon>Bacillales</taxon>
        <taxon>Thermoactinomycetaceae</taxon>
        <taxon>Polycladospora</taxon>
    </lineage>
</organism>
<evidence type="ECO:0000256" key="3">
    <source>
        <dbReference type="HAMAP-Rule" id="MF_02225"/>
    </source>
</evidence>
<dbReference type="GO" id="GO:0015941">
    <property type="term" value="P:pantothenate catabolic process"/>
    <property type="evidence" value="ECO:0007669"/>
    <property type="project" value="InterPro"/>
</dbReference>
<comment type="caution">
    <text evidence="3">Lacks conserved residue(s) required for the propagation of feature annotation.</text>
</comment>
<dbReference type="InterPro" id="IPR003382">
    <property type="entry name" value="Flavoprotein"/>
</dbReference>
<feature type="active site" description="Proton donor" evidence="3">
    <location>
        <position position="157"/>
    </location>
</feature>
<dbReference type="GO" id="GO:0046872">
    <property type="term" value="F:metal ion binding"/>
    <property type="evidence" value="ECO:0007669"/>
    <property type="project" value="UniProtKB-KW"/>
</dbReference>
<comment type="similarity">
    <text evidence="3 4">In the N-terminal section; belongs to the HFCD (homo-oligomeric flavin containing Cys decarboxylase) superfamily.</text>
</comment>
<feature type="binding site" evidence="3">
    <location>
        <position position="288"/>
    </location>
    <ligand>
        <name>CTP</name>
        <dbReference type="ChEBI" id="CHEBI:37563"/>
    </ligand>
</feature>
<name>A0A926RTH8_9BACL</name>
<dbReference type="EMBL" id="JACXAH010000003">
    <property type="protein sequence ID" value="MBD1371372.1"/>
    <property type="molecule type" value="Genomic_DNA"/>
</dbReference>
<gene>
    <name evidence="3 7" type="primary">coaBC</name>
    <name evidence="7" type="ORF">IC620_03265</name>
</gene>
<keyword evidence="3 4" id="KW-0285">Flavoprotein</keyword>
<comment type="function">
    <text evidence="4">Catalyzes two steps in the biosynthesis of coenzyme A. In the first step cysteine is conjugated to 4'-phosphopantothenate to form 4-phosphopantothenoylcysteine, in the latter compound is decarboxylated to form 4'-phosphopantotheine.</text>
</comment>
<comment type="catalytic activity">
    <reaction evidence="3 4">
        <text>(R)-4'-phosphopantothenate + L-cysteine + CTP = N-[(R)-4-phosphopantothenoyl]-L-cysteine + CMP + diphosphate + H(+)</text>
        <dbReference type="Rhea" id="RHEA:19397"/>
        <dbReference type="ChEBI" id="CHEBI:10986"/>
        <dbReference type="ChEBI" id="CHEBI:15378"/>
        <dbReference type="ChEBI" id="CHEBI:33019"/>
        <dbReference type="ChEBI" id="CHEBI:35235"/>
        <dbReference type="ChEBI" id="CHEBI:37563"/>
        <dbReference type="ChEBI" id="CHEBI:59458"/>
        <dbReference type="ChEBI" id="CHEBI:60377"/>
        <dbReference type="EC" id="6.3.2.5"/>
    </reaction>
</comment>
<feature type="binding site" evidence="3">
    <location>
        <position position="278"/>
    </location>
    <ligand>
        <name>CTP</name>
        <dbReference type="ChEBI" id="CHEBI:37563"/>
    </ligand>
</feature>
<dbReference type="HAMAP" id="MF_02225">
    <property type="entry name" value="CoaBC"/>
    <property type="match status" value="1"/>
</dbReference>